<dbReference type="InterPro" id="IPR010341">
    <property type="entry name" value="DUF936_pln"/>
</dbReference>
<evidence type="ECO:0000313" key="2">
    <source>
        <dbReference type="EnsemblPlants" id="Zm00001eb390870_P001"/>
    </source>
</evidence>
<dbReference type="PANTHER" id="PTHR31928">
    <property type="entry name" value="EXPRESSED PROTEIN"/>
    <property type="match status" value="1"/>
</dbReference>
<dbReference type="InterPro" id="IPR049172">
    <property type="entry name" value="DUF6857_pln"/>
</dbReference>
<evidence type="ECO:0000259" key="1">
    <source>
        <dbReference type="Pfam" id="PF21647"/>
    </source>
</evidence>
<protein>
    <recommendedName>
        <fullName evidence="1">DUF6857 domain-containing protein</fullName>
    </recommendedName>
</protein>
<feature type="domain" description="DUF6857" evidence="1">
    <location>
        <begin position="1"/>
        <end position="74"/>
    </location>
</feature>
<dbReference type="AlphaFoldDB" id="A0A804R8M6"/>
<accession>A0A804R8M6</accession>
<name>A0A804R8M6_MAIZE</name>
<organism evidence="2 3">
    <name type="scientific">Zea mays</name>
    <name type="common">Maize</name>
    <dbReference type="NCBI Taxonomy" id="4577"/>
    <lineage>
        <taxon>Eukaryota</taxon>
        <taxon>Viridiplantae</taxon>
        <taxon>Streptophyta</taxon>
        <taxon>Embryophyta</taxon>
        <taxon>Tracheophyta</taxon>
        <taxon>Spermatophyta</taxon>
        <taxon>Magnoliopsida</taxon>
        <taxon>Liliopsida</taxon>
        <taxon>Poales</taxon>
        <taxon>Poaceae</taxon>
        <taxon>PACMAD clade</taxon>
        <taxon>Panicoideae</taxon>
        <taxon>Andropogonodae</taxon>
        <taxon>Andropogoneae</taxon>
        <taxon>Tripsacinae</taxon>
        <taxon>Zea</taxon>
    </lineage>
</organism>
<sequence>MEQREQAQKVALEALHNASATNNVARIYKLFLEVSKTARPEAPATCFDSFLSFHHEAVQAVTDIEAIQTATSMAAAVASRRVPQRVAVAADACFGVLPLATHRHL</sequence>
<proteinExistence type="predicted"/>
<reference evidence="2" key="2">
    <citation type="submission" date="2019-07" db="EMBL/GenBank/DDBJ databases">
        <authorList>
            <person name="Seetharam A."/>
            <person name="Woodhouse M."/>
            <person name="Cannon E."/>
        </authorList>
    </citation>
    <scope>NUCLEOTIDE SEQUENCE [LARGE SCALE GENOMIC DNA]</scope>
    <source>
        <strain evidence="2">cv. B73</strain>
    </source>
</reference>
<keyword evidence="3" id="KW-1185">Reference proteome</keyword>
<dbReference type="EnsemblPlants" id="Zm00001eb390870_T001">
    <property type="protein sequence ID" value="Zm00001eb390870_P001"/>
    <property type="gene ID" value="Zm00001eb390870"/>
</dbReference>
<dbReference type="Proteomes" id="UP000007305">
    <property type="component" value="Chromosome 9"/>
</dbReference>
<evidence type="ECO:0000313" key="3">
    <source>
        <dbReference type="Proteomes" id="UP000007305"/>
    </source>
</evidence>
<reference evidence="2" key="3">
    <citation type="submission" date="2021-05" db="UniProtKB">
        <authorList>
            <consortium name="EnsemblPlants"/>
        </authorList>
    </citation>
    <scope>IDENTIFICATION</scope>
    <source>
        <strain evidence="2">cv. B73</strain>
    </source>
</reference>
<reference evidence="3" key="1">
    <citation type="journal article" date="2009" name="Science">
        <title>The B73 maize genome: complexity, diversity, and dynamics.</title>
        <authorList>
            <person name="Schnable P.S."/>
            <person name="Ware D."/>
            <person name="Fulton R.S."/>
            <person name="Stein J.C."/>
            <person name="Wei F."/>
            <person name="Pasternak S."/>
            <person name="Liang C."/>
            <person name="Zhang J."/>
            <person name="Fulton L."/>
            <person name="Graves T.A."/>
            <person name="Minx P."/>
            <person name="Reily A.D."/>
            <person name="Courtney L."/>
            <person name="Kruchowski S.S."/>
            <person name="Tomlinson C."/>
            <person name="Strong C."/>
            <person name="Delehaunty K."/>
            <person name="Fronick C."/>
            <person name="Courtney B."/>
            <person name="Rock S.M."/>
            <person name="Belter E."/>
            <person name="Du F."/>
            <person name="Kim K."/>
            <person name="Abbott R.M."/>
            <person name="Cotton M."/>
            <person name="Levy A."/>
            <person name="Marchetto P."/>
            <person name="Ochoa K."/>
            <person name="Jackson S.M."/>
            <person name="Gillam B."/>
            <person name="Chen W."/>
            <person name="Yan L."/>
            <person name="Higginbotham J."/>
            <person name="Cardenas M."/>
            <person name="Waligorski J."/>
            <person name="Applebaum E."/>
            <person name="Phelps L."/>
            <person name="Falcone J."/>
            <person name="Kanchi K."/>
            <person name="Thane T."/>
            <person name="Scimone A."/>
            <person name="Thane N."/>
            <person name="Henke J."/>
            <person name="Wang T."/>
            <person name="Ruppert J."/>
            <person name="Shah N."/>
            <person name="Rotter K."/>
            <person name="Hodges J."/>
            <person name="Ingenthron E."/>
            <person name="Cordes M."/>
            <person name="Kohlberg S."/>
            <person name="Sgro J."/>
            <person name="Delgado B."/>
            <person name="Mead K."/>
            <person name="Chinwalla A."/>
            <person name="Leonard S."/>
            <person name="Crouse K."/>
            <person name="Collura K."/>
            <person name="Kudrna D."/>
            <person name="Currie J."/>
            <person name="He R."/>
            <person name="Angelova A."/>
            <person name="Rajasekar S."/>
            <person name="Mueller T."/>
            <person name="Lomeli R."/>
            <person name="Scara G."/>
            <person name="Ko A."/>
            <person name="Delaney K."/>
            <person name="Wissotski M."/>
            <person name="Lopez G."/>
            <person name="Campos D."/>
            <person name="Braidotti M."/>
            <person name="Ashley E."/>
            <person name="Golser W."/>
            <person name="Kim H."/>
            <person name="Lee S."/>
            <person name="Lin J."/>
            <person name="Dujmic Z."/>
            <person name="Kim W."/>
            <person name="Talag J."/>
            <person name="Zuccolo A."/>
            <person name="Fan C."/>
            <person name="Sebastian A."/>
            <person name="Kramer M."/>
            <person name="Spiegel L."/>
            <person name="Nascimento L."/>
            <person name="Zutavern T."/>
            <person name="Miller B."/>
            <person name="Ambroise C."/>
            <person name="Muller S."/>
            <person name="Spooner W."/>
            <person name="Narechania A."/>
            <person name="Ren L."/>
            <person name="Wei S."/>
            <person name="Kumari S."/>
            <person name="Faga B."/>
            <person name="Levy M.J."/>
            <person name="McMahan L."/>
            <person name="Van Buren P."/>
            <person name="Vaughn M.W."/>
            <person name="Ying K."/>
            <person name="Yeh C.-T."/>
            <person name="Emrich S.J."/>
            <person name="Jia Y."/>
            <person name="Kalyanaraman A."/>
            <person name="Hsia A.-P."/>
            <person name="Barbazuk W.B."/>
            <person name="Baucom R.S."/>
            <person name="Brutnell T.P."/>
            <person name="Carpita N.C."/>
            <person name="Chaparro C."/>
            <person name="Chia J.-M."/>
            <person name="Deragon J.-M."/>
            <person name="Estill J.C."/>
            <person name="Fu Y."/>
            <person name="Jeddeloh J.A."/>
            <person name="Han Y."/>
            <person name="Lee H."/>
            <person name="Li P."/>
            <person name="Lisch D.R."/>
            <person name="Liu S."/>
            <person name="Liu Z."/>
            <person name="Nagel D.H."/>
            <person name="McCann M.C."/>
            <person name="SanMiguel P."/>
            <person name="Myers A.M."/>
            <person name="Nettleton D."/>
            <person name="Nguyen J."/>
            <person name="Penning B.W."/>
            <person name="Ponnala L."/>
            <person name="Schneider K.L."/>
            <person name="Schwartz D.C."/>
            <person name="Sharma A."/>
            <person name="Soderlund C."/>
            <person name="Springer N.M."/>
            <person name="Sun Q."/>
            <person name="Wang H."/>
            <person name="Waterman M."/>
            <person name="Westerman R."/>
            <person name="Wolfgruber T.K."/>
            <person name="Yang L."/>
            <person name="Yu Y."/>
            <person name="Zhang L."/>
            <person name="Zhou S."/>
            <person name="Zhu Q."/>
            <person name="Bennetzen J.L."/>
            <person name="Dawe R.K."/>
            <person name="Jiang J."/>
            <person name="Jiang N."/>
            <person name="Presting G.G."/>
            <person name="Wessler S.R."/>
            <person name="Aluru S."/>
            <person name="Martienssen R.A."/>
            <person name="Clifton S.W."/>
            <person name="McCombie W.R."/>
            <person name="Wing R.A."/>
            <person name="Wilson R.K."/>
        </authorList>
    </citation>
    <scope>NUCLEOTIDE SEQUENCE [LARGE SCALE GENOMIC DNA]</scope>
    <source>
        <strain evidence="3">cv. B73</strain>
    </source>
</reference>
<dbReference type="Pfam" id="PF21647">
    <property type="entry name" value="DUF6857"/>
    <property type="match status" value="1"/>
</dbReference>
<dbReference type="PANTHER" id="PTHR31928:SF6">
    <property type="entry name" value="DUF936 DOMAIN-CONTAINING PROTEIN"/>
    <property type="match status" value="1"/>
</dbReference>
<dbReference type="Gramene" id="Zm00001eb390870_T001">
    <property type="protein sequence ID" value="Zm00001eb390870_P001"/>
    <property type="gene ID" value="Zm00001eb390870"/>
</dbReference>
<dbReference type="InParanoid" id="A0A804R8M6"/>